<evidence type="ECO:0000259" key="15">
    <source>
        <dbReference type="Pfam" id="PF02563"/>
    </source>
</evidence>
<evidence type="ECO:0000256" key="5">
    <source>
        <dbReference type="ARBA" id="ARBA00022597"/>
    </source>
</evidence>
<keyword evidence="7" id="KW-0732">Signal</keyword>
<protein>
    <submittedName>
        <fullName evidence="17">Polysaccharide biosynthesis/export family protein</fullName>
    </submittedName>
</protein>
<dbReference type="Gene3D" id="3.10.560.10">
    <property type="entry name" value="Outer membrane lipoprotein wza domain like"/>
    <property type="match status" value="2"/>
</dbReference>
<organism evidence="17 18">
    <name type="scientific">Acinetobacter pollinis</name>
    <dbReference type="NCBI Taxonomy" id="2605270"/>
    <lineage>
        <taxon>Bacteria</taxon>
        <taxon>Pseudomonadati</taxon>
        <taxon>Pseudomonadota</taxon>
        <taxon>Gammaproteobacteria</taxon>
        <taxon>Moraxellales</taxon>
        <taxon>Moraxellaceae</taxon>
        <taxon>Acinetobacter</taxon>
    </lineage>
</organism>
<evidence type="ECO:0000256" key="1">
    <source>
        <dbReference type="ARBA" id="ARBA00004571"/>
    </source>
</evidence>
<evidence type="ECO:0000256" key="9">
    <source>
        <dbReference type="ARBA" id="ARBA00023065"/>
    </source>
</evidence>
<evidence type="ECO:0000313" key="17">
    <source>
        <dbReference type="EMBL" id="MEB5476816.1"/>
    </source>
</evidence>
<comment type="similarity">
    <text evidence="2">Belongs to the BexD/CtrA/VexA family.</text>
</comment>
<proteinExistence type="inferred from homology"/>
<dbReference type="PANTHER" id="PTHR33619">
    <property type="entry name" value="POLYSACCHARIDE EXPORT PROTEIN GFCE-RELATED"/>
    <property type="match status" value="1"/>
</dbReference>
<keyword evidence="8" id="KW-0625">Polysaccharide transport</keyword>
<evidence type="ECO:0000256" key="4">
    <source>
        <dbReference type="ARBA" id="ARBA00022452"/>
    </source>
</evidence>
<dbReference type="PANTHER" id="PTHR33619:SF3">
    <property type="entry name" value="POLYSACCHARIDE EXPORT PROTEIN GFCE-RELATED"/>
    <property type="match status" value="1"/>
</dbReference>
<evidence type="ECO:0000256" key="12">
    <source>
        <dbReference type="ARBA" id="ARBA00023139"/>
    </source>
</evidence>
<feature type="domain" description="Polysaccharide export protein N-terminal" evidence="15">
    <location>
        <begin position="41"/>
        <end position="128"/>
    </location>
</feature>
<keyword evidence="6" id="KW-0812">Transmembrane</keyword>
<name>A0ABU6DSJ4_9GAMM</name>
<keyword evidence="10" id="KW-0626">Porin</keyword>
<dbReference type="InterPro" id="IPR049712">
    <property type="entry name" value="Poly_export"/>
</dbReference>
<comment type="subcellular location">
    <subcellularLocation>
        <location evidence="1">Cell outer membrane</location>
        <topology evidence="1">Multi-pass membrane protein</topology>
    </subcellularLocation>
</comment>
<keyword evidence="9" id="KW-0406">Ion transport</keyword>
<evidence type="ECO:0000256" key="13">
    <source>
        <dbReference type="ARBA" id="ARBA00023237"/>
    </source>
</evidence>
<evidence type="ECO:0000256" key="6">
    <source>
        <dbReference type="ARBA" id="ARBA00022692"/>
    </source>
</evidence>
<dbReference type="Pfam" id="PF02563">
    <property type="entry name" value="Poly_export"/>
    <property type="match status" value="1"/>
</dbReference>
<dbReference type="EMBL" id="VTDN01000004">
    <property type="protein sequence ID" value="MEB5476816.1"/>
    <property type="molecule type" value="Genomic_DNA"/>
</dbReference>
<evidence type="ECO:0000256" key="2">
    <source>
        <dbReference type="ARBA" id="ARBA00009450"/>
    </source>
</evidence>
<evidence type="ECO:0000256" key="3">
    <source>
        <dbReference type="ARBA" id="ARBA00022448"/>
    </source>
</evidence>
<dbReference type="Pfam" id="PF22461">
    <property type="entry name" value="SLBB_2"/>
    <property type="match status" value="2"/>
</dbReference>
<accession>A0ABU6DSJ4</accession>
<keyword evidence="3" id="KW-0813">Transport</keyword>
<keyword evidence="14" id="KW-0449">Lipoprotein</keyword>
<feature type="domain" description="SLBB" evidence="16">
    <location>
        <begin position="134"/>
        <end position="212"/>
    </location>
</feature>
<keyword evidence="13" id="KW-0998">Cell outer membrane</keyword>
<keyword evidence="5" id="KW-0762">Sugar transport</keyword>
<evidence type="ECO:0000256" key="7">
    <source>
        <dbReference type="ARBA" id="ARBA00022729"/>
    </source>
</evidence>
<reference evidence="17 18" key="1">
    <citation type="submission" date="2019-08" db="EMBL/GenBank/DDBJ databases">
        <title>Five species of Acinetobacter isolated from floral nectar and animal pollinators.</title>
        <authorList>
            <person name="Hendry T.A."/>
        </authorList>
    </citation>
    <scope>NUCLEOTIDE SEQUENCE [LARGE SCALE GENOMIC DNA]</scope>
    <source>
        <strain evidence="17 18">MD18.27</strain>
    </source>
</reference>
<sequence>MYKTDLGTTVNVIPLNQNTIPLGIQSNINNLAQYRVLFDTQQHIYRMSPGDILSIQLWNYPEIAPPSTTISSDQTAQAYGYPVDQEGYIQLPLIGQYKAEGKTLSQINKDVKHLFSRYLKNPDVLVRVVSYQGKRYSVQGNVTKGGQYYLSDQPVSLYAALGMAGGVTATGDSTSISLVRNGQTYNLNTVALEKAGFSLNQLLIQPNDTVYVNTKADNKIYLMGEAGKNQALPMRDQGMSLADVIGEGLGLDPGSANSSKVYVVRTDPKQRSTAIYHLNLSNIGDFGLATQFAMQRNDIVYIDATGLTRWQRVVNQIIPFSSTLYTLQQLGKD</sequence>
<evidence type="ECO:0000259" key="16">
    <source>
        <dbReference type="Pfam" id="PF22461"/>
    </source>
</evidence>
<evidence type="ECO:0000256" key="14">
    <source>
        <dbReference type="ARBA" id="ARBA00023288"/>
    </source>
</evidence>
<evidence type="ECO:0000313" key="18">
    <source>
        <dbReference type="Proteomes" id="UP001339883"/>
    </source>
</evidence>
<evidence type="ECO:0000256" key="11">
    <source>
        <dbReference type="ARBA" id="ARBA00023136"/>
    </source>
</evidence>
<keyword evidence="11" id="KW-0472">Membrane</keyword>
<dbReference type="InterPro" id="IPR054765">
    <property type="entry name" value="SLBB_dom"/>
</dbReference>
<dbReference type="Proteomes" id="UP001339883">
    <property type="component" value="Unassembled WGS sequence"/>
</dbReference>
<comment type="caution">
    <text evidence="17">The sequence shown here is derived from an EMBL/GenBank/DDBJ whole genome shotgun (WGS) entry which is preliminary data.</text>
</comment>
<dbReference type="Gene3D" id="3.30.1950.10">
    <property type="entry name" value="wza like domain"/>
    <property type="match status" value="1"/>
</dbReference>
<feature type="domain" description="SLBB" evidence="16">
    <location>
        <begin position="219"/>
        <end position="302"/>
    </location>
</feature>
<keyword evidence="12" id="KW-0564">Palmitate</keyword>
<keyword evidence="4" id="KW-1134">Transmembrane beta strand</keyword>
<evidence type="ECO:0000256" key="10">
    <source>
        <dbReference type="ARBA" id="ARBA00023114"/>
    </source>
</evidence>
<evidence type="ECO:0000256" key="8">
    <source>
        <dbReference type="ARBA" id="ARBA00023047"/>
    </source>
</evidence>
<keyword evidence="18" id="KW-1185">Reference proteome</keyword>
<gene>
    <name evidence="17" type="ORF">I2F25_07125</name>
</gene>
<dbReference type="InterPro" id="IPR003715">
    <property type="entry name" value="Poly_export_N"/>
</dbReference>